<organism evidence="1 2">
    <name type="scientific">Scutellospora calospora</name>
    <dbReference type="NCBI Taxonomy" id="85575"/>
    <lineage>
        <taxon>Eukaryota</taxon>
        <taxon>Fungi</taxon>
        <taxon>Fungi incertae sedis</taxon>
        <taxon>Mucoromycota</taxon>
        <taxon>Glomeromycotina</taxon>
        <taxon>Glomeromycetes</taxon>
        <taxon>Diversisporales</taxon>
        <taxon>Gigasporaceae</taxon>
        <taxon>Scutellospora</taxon>
    </lineage>
</organism>
<reference evidence="1" key="1">
    <citation type="submission" date="2021-06" db="EMBL/GenBank/DDBJ databases">
        <authorList>
            <person name="Kallberg Y."/>
            <person name="Tangrot J."/>
            <person name="Rosling A."/>
        </authorList>
    </citation>
    <scope>NUCLEOTIDE SEQUENCE</scope>
    <source>
        <strain evidence="1">AU212A</strain>
    </source>
</reference>
<sequence>MYIQEPEYNKKFNEPEEVLNLSTNHWIKRKGKLYNRLLCEGYKYARDLIHYLEDILPIDLDEYSTIYPLADFYYPALIPPLSILAQRGDICRRYPITISSIIEGGMKFLENLTNNKKWNQARRRLQDSFKFSSEQVDVLIPNQRSGKNKTINLVEGNCRIAITKPPKSLEEEIIREKAKQILQNRYRFSEDQVNALFTILKNENKLSIRDIRAEAYALELLAKNANAGSSHLTRLHRELRNLNALLEIIESVNQKKAEAKYIDYSDEFILESVKERLDAYDIKTLPDCQALADVIVMLCIHPAELKTLHITDTGVTGYAKNLGKPEVKWFNKFLKDYDFIPKYLCKLGAVYSAVAHEAKNIAHAYTIARECLRHSSNNHTSPVQNYIVVNYRKRGDSELNPDSDEDSDTVSLKI</sequence>
<dbReference type="Proteomes" id="UP000789860">
    <property type="component" value="Unassembled WGS sequence"/>
</dbReference>
<comment type="caution">
    <text evidence="1">The sequence shown here is derived from an EMBL/GenBank/DDBJ whole genome shotgun (WGS) entry which is preliminary data.</text>
</comment>
<gene>
    <name evidence="1" type="ORF">SCALOS_LOCUS7210</name>
</gene>
<proteinExistence type="predicted"/>
<keyword evidence="2" id="KW-1185">Reference proteome</keyword>
<evidence type="ECO:0000313" key="1">
    <source>
        <dbReference type="EMBL" id="CAG8608931.1"/>
    </source>
</evidence>
<evidence type="ECO:0000313" key="2">
    <source>
        <dbReference type="Proteomes" id="UP000789860"/>
    </source>
</evidence>
<name>A0ACA9MTD8_9GLOM</name>
<dbReference type="EMBL" id="CAJVPM010015613">
    <property type="protein sequence ID" value="CAG8608931.1"/>
    <property type="molecule type" value="Genomic_DNA"/>
</dbReference>
<accession>A0ACA9MTD8</accession>
<protein>
    <submittedName>
        <fullName evidence="1">8756_t:CDS:1</fullName>
    </submittedName>
</protein>
<feature type="non-terminal residue" evidence="1">
    <location>
        <position position="414"/>
    </location>
</feature>